<name>A0A8T0JLR4_PHAAN</name>
<dbReference type="PROSITE" id="PS50888">
    <property type="entry name" value="BHLH"/>
    <property type="match status" value="1"/>
</dbReference>
<dbReference type="InterPro" id="IPR052610">
    <property type="entry name" value="bHLH_transcription_regulator"/>
</dbReference>
<dbReference type="SUPFAM" id="SSF47459">
    <property type="entry name" value="HLH, helix-loop-helix DNA-binding domain"/>
    <property type="match status" value="1"/>
</dbReference>
<dbReference type="Pfam" id="PF00010">
    <property type="entry name" value="HLH"/>
    <property type="match status" value="1"/>
</dbReference>
<accession>A0A8T0JLR4</accession>
<evidence type="ECO:0000256" key="2">
    <source>
        <dbReference type="ARBA" id="ARBA00023015"/>
    </source>
</evidence>
<keyword evidence="5" id="KW-0175">Coiled coil</keyword>
<evidence type="ECO:0000313" key="9">
    <source>
        <dbReference type="Proteomes" id="UP000743370"/>
    </source>
</evidence>
<feature type="compositionally biased region" description="Polar residues" evidence="6">
    <location>
        <begin position="187"/>
        <end position="205"/>
    </location>
</feature>
<evidence type="ECO:0000259" key="7">
    <source>
        <dbReference type="PROSITE" id="PS50888"/>
    </source>
</evidence>
<dbReference type="InterPro" id="IPR036638">
    <property type="entry name" value="HLH_DNA-bd_sf"/>
</dbReference>
<dbReference type="GO" id="GO:0080090">
    <property type="term" value="P:regulation of primary metabolic process"/>
    <property type="evidence" value="ECO:0007669"/>
    <property type="project" value="UniProtKB-ARBA"/>
</dbReference>
<dbReference type="AlphaFoldDB" id="A0A8T0JLR4"/>
<comment type="subcellular location">
    <subcellularLocation>
        <location evidence="1">Nucleus</location>
    </subcellularLocation>
</comment>
<dbReference type="GO" id="GO:0005634">
    <property type="term" value="C:nucleus"/>
    <property type="evidence" value="ECO:0007669"/>
    <property type="project" value="UniProtKB-SubCell"/>
</dbReference>
<dbReference type="SMART" id="SM00353">
    <property type="entry name" value="HLH"/>
    <property type="match status" value="1"/>
</dbReference>
<keyword evidence="4" id="KW-0539">Nucleus</keyword>
<evidence type="ECO:0000256" key="4">
    <source>
        <dbReference type="ARBA" id="ARBA00023242"/>
    </source>
</evidence>
<feature type="region of interest" description="Disordered" evidence="6">
    <location>
        <begin position="187"/>
        <end position="221"/>
    </location>
</feature>
<comment type="caution">
    <text evidence="8">The sequence shown here is derived from an EMBL/GenBank/DDBJ whole genome shotgun (WGS) entry which is preliminary data.</text>
</comment>
<dbReference type="PANTHER" id="PTHR45959:SF51">
    <property type="entry name" value="BASIC HELIX LOOP HELIX (BHLH) DNA-BINDING FAMILY PROTEIN"/>
    <property type="match status" value="1"/>
</dbReference>
<evidence type="ECO:0000256" key="1">
    <source>
        <dbReference type="ARBA" id="ARBA00004123"/>
    </source>
</evidence>
<feature type="domain" description="BHLH" evidence="7">
    <location>
        <begin position="218"/>
        <end position="267"/>
    </location>
</feature>
<keyword evidence="3" id="KW-0804">Transcription</keyword>
<feature type="coiled-coil region" evidence="5">
    <location>
        <begin position="257"/>
        <end position="284"/>
    </location>
</feature>
<dbReference type="Proteomes" id="UP000743370">
    <property type="component" value="Unassembled WGS sequence"/>
</dbReference>
<gene>
    <name evidence="8" type="ORF">HKW66_Vig0159740</name>
</gene>
<dbReference type="Pfam" id="PF22754">
    <property type="entry name" value="bHLH-TF_ACT-like_plant"/>
    <property type="match status" value="1"/>
</dbReference>
<dbReference type="GO" id="GO:0046983">
    <property type="term" value="F:protein dimerization activity"/>
    <property type="evidence" value="ECO:0007669"/>
    <property type="project" value="InterPro"/>
</dbReference>
<evidence type="ECO:0000313" key="8">
    <source>
        <dbReference type="EMBL" id="KAG2375872.1"/>
    </source>
</evidence>
<dbReference type="InterPro" id="IPR054502">
    <property type="entry name" value="bHLH-TF_ACT-like_plant"/>
</dbReference>
<evidence type="ECO:0000256" key="5">
    <source>
        <dbReference type="SAM" id="Coils"/>
    </source>
</evidence>
<dbReference type="Gene3D" id="4.10.280.10">
    <property type="entry name" value="Helix-loop-helix DNA-binding domain"/>
    <property type="match status" value="1"/>
</dbReference>
<dbReference type="EMBL" id="JABFOF010000010">
    <property type="protein sequence ID" value="KAG2375872.1"/>
    <property type="molecule type" value="Genomic_DNA"/>
</dbReference>
<evidence type="ECO:0000256" key="3">
    <source>
        <dbReference type="ARBA" id="ARBA00023163"/>
    </source>
</evidence>
<organism evidence="8 9">
    <name type="scientific">Phaseolus angularis</name>
    <name type="common">Azuki bean</name>
    <name type="synonym">Vigna angularis</name>
    <dbReference type="NCBI Taxonomy" id="3914"/>
    <lineage>
        <taxon>Eukaryota</taxon>
        <taxon>Viridiplantae</taxon>
        <taxon>Streptophyta</taxon>
        <taxon>Embryophyta</taxon>
        <taxon>Tracheophyta</taxon>
        <taxon>Spermatophyta</taxon>
        <taxon>Magnoliopsida</taxon>
        <taxon>eudicotyledons</taxon>
        <taxon>Gunneridae</taxon>
        <taxon>Pentapetalae</taxon>
        <taxon>rosids</taxon>
        <taxon>fabids</taxon>
        <taxon>Fabales</taxon>
        <taxon>Fabaceae</taxon>
        <taxon>Papilionoideae</taxon>
        <taxon>50 kb inversion clade</taxon>
        <taxon>NPAAA clade</taxon>
        <taxon>indigoferoid/millettioid clade</taxon>
        <taxon>Phaseoleae</taxon>
        <taxon>Vigna</taxon>
    </lineage>
</organism>
<reference evidence="8 9" key="1">
    <citation type="submission" date="2020-05" db="EMBL/GenBank/DDBJ databases">
        <title>Vigna angularis (adzuki bean) Var. LongXiaoDou No. 4 denovo assembly.</title>
        <authorList>
            <person name="Xiang H."/>
        </authorList>
    </citation>
    <scope>NUCLEOTIDE SEQUENCE [LARGE SCALE GENOMIC DNA]</scope>
    <source>
        <tissue evidence="8">Leaf</tissue>
    </source>
</reference>
<evidence type="ECO:0000256" key="6">
    <source>
        <dbReference type="SAM" id="MobiDB-lite"/>
    </source>
</evidence>
<sequence>MKVKKEELKVKKEILGLVGTVVGLNKRLESVKEALRSGRFEFAAQGLKELKVALRIDEKDDREPLETEDCTMFRQCLEDDHELLSLEIASALENLPLPQHQQPLFSESHMLYSETTNFNSSINQPKTNLCSWNSTPISTKHFSPKLSSSSSSSSSPPSQIMFLNNSNSLSVENTQFQGIVSAALSPPQQNKGVSVSIPENGTRSSKNLKDKGIRKTSGHGRNHIIAERKRRQKVSQGLIALAALIPGLKKMDKASVLGDAVRYVKDLQERLKNLEGKNKKKRDEKSEVVMVKKPRLSYHDGSASGDGDGCFRESLPRVEARVSEKDVLLRIHCEKRKGLLLKMLVEIQNLHLFVVNSSVLRFGDSNLDITIVAQMGTEYNLTINDLVKNLRMATLKST</sequence>
<dbReference type="PANTHER" id="PTHR45959">
    <property type="entry name" value="BHLH TRANSCRIPTION FACTOR"/>
    <property type="match status" value="1"/>
</dbReference>
<protein>
    <submittedName>
        <fullName evidence="8">Transcription factor bHLH25 Basic helix-loop-helix protein</fullName>
    </submittedName>
</protein>
<dbReference type="InterPro" id="IPR011598">
    <property type="entry name" value="bHLH_dom"/>
</dbReference>
<keyword evidence="2" id="KW-0805">Transcription regulation</keyword>
<proteinExistence type="predicted"/>